<keyword evidence="2" id="KW-0378">Hydrolase</keyword>
<accession>A0A9Q3CEV7</accession>
<evidence type="ECO:0000256" key="1">
    <source>
        <dbReference type="ARBA" id="ARBA00022741"/>
    </source>
</evidence>
<evidence type="ECO:0000313" key="5">
    <source>
        <dbReference type="EMBL" id="MBW0482553.1"/>
    </source>
</evidence>
<evidence type="ECO:0000313" key="6">
    <source>
        <dbReference type="Proteomes" id="UP000765509"/>
    </source>
</evidence>
<dbReference type="GO" id="GO:0005524">
    <property type="term" value="F:ATP binding"/>
    <property type="evidence" value="ECO:0007669"/>
    <property type="project" value="UniProtKB-KW"/>
</dbReference>
<gene>
    <name evidence="5" type="ORF">O181_022268</name>
</gene>
<reference evidence="5" key="1">
    <citation type="submission" date="2021-03" db="EMBL/GenBank/DDBJ databases">
        <title>Draft genome sequence of rust myrtle Austropuccinia psidii MF-1, a brazilian biotype.</title>
        <authorList>
            <person name="Quecine M.C."/>
            <person name="Pachon D.M.R."/>
            <person name="Bonatelli M.L."/>
            <person name="Correr F.H."/>
            <person name="Franceschini L.M."/>
            <person name="Leite T.F."/>
            <person name="Margarido G.R.A."/>
            <person name="Almeida C.A."/>
            <person name="Ferrarezi J.A."/>
            <person name="Labate C.A."/>
        </authorList>
    </citation>
    <scope>NUCLEOTIDE SEQUENCE</scope>
    <source>
        <strain evidence="5">MF-1</strain>
    </source>
</reference>
<keyword evidence="1" id="KW-0547">Nucleotide-binding</keyword>
<dbReference type="InterPro" id="IPR027417">
    <property type="entry name" value="P-loop_NTPase"/>
</dbReference>
<dbReference type="Gene3D" id="3.40.50.10810">
    <property type="entry name" value="Tandem AAA-ATPase domain"/>
    <property type="match status" value="1"/>
</dbReference>
<evidence type="ECO:0000256" key="2">
    <source>
        <dbReference type="ARBA" id="ARBA00022801"/>
    </source>
</evidence>
<dbReference type="Pfam" id="PF00176">
    <property type="entry name" value="SNF2-rel_dom"/>
    <property type="match status" value="1"/>
</dbReference>
<dbReference type="GO" id="GO:0016787">
    <property type="term" value="F:hydrolase activity"/>
    <property type="evidence" value="ECO:0007669"/>
    <property type="project" value="UniProtKB-KW"/>
</dbReference>
<comment type="caution">
    <text evidence="5">The sequence shown here is derived from an EMBL/GenBank/DDBJ whole genome shotgun (WGS) entry which is preliminary data.</text>
</comment>
<dbReference type="SUPFAM" id="SSF52540">
    <property type="entry name" value="P-loop containing nucleoside triphosphate hydrolases"/>
    <property type="match status" value="1"/>
</dbReference>
<dbReference type="PANTHER" id="PTHR45626">
    <property type="entry name" value="TRANSCRIPTION TERMINATION FACTOR 2-RELATED"/>
    <property type="match status" value="1"/>
</dbReference>
<evidence type="ECO:0000256" key="3">
    <source>
        <dbReference type="ARBA" id="ARBA00022840"/>
    </source>
</evidence>
<dbReference type="InterPro" id="IPR038718">
    <property type="entry name" value="SNF2-like_sf"/>
</dbReference>
<keyword evidence="3" id="KW-0067">ATP-binding</keyword>
<evidence type="ECO:0000259" key="4">
    <source>
        <dbReference type="Pfam" id="PF00176"/>
    </source>
</evidence>
<feature type="domain" description="SNF2 N-terminal" evidence="4">
    <location>
        <begin position="154"/>
        <end position="233"/>
    </location>
</feature>
<name>A0A9Q3CEV7_9BASI</name>
<dbReference type="EMBL" id="AVOT02006835">
    <property type="protein sequence ID" value="MBW0482553.1"/>
    <property type="molecule type" value="Genomic_DNA"/>
</dbReference>
<sequence length="240" mass="26709">MEQSTQYTVYLPNHQHTIGSLLKTLSKMLITFLVAPQTFMHCGPGGAWSESFQSNPTQALFVEEVFMTSKYDPSSCQNPNLALMTLTWYPNILLMIESFRKQYYKPKILREYYGNSHSQCQDFTPTSPASKLTAPLPSHDDPTPFHDSNPLLPHQKTRLAFLWDQEMPNGKSASNLWATSPPGSTFNSRHIITNRVVSSFQSLLTNTPLGGLLADDMGLGKTIQAIALIGTSKEGLITNP</sequence>
<dbReference type="GO" id="GO:0005634">
    <property type="term" value="C:nucleus"/>
    <property type="evidence" value="ECO:0007669"/>
    <property type="project" value="TreeGrafter"/>
</dbReference>
<proteinExistence type="predicted"/>
<dbReference type="OrthoDB" id="2505291at2759"/>
<dbReference type="InterPro" id="IPR050628">
    <property type="entry name" value="SNF2_RAD54_helicase_TF"/>
</dbReference>
<dbReference type="GO" id="GO:0008094">
    <property type="term" value="F:ATP-dependent activity, acting on DNA"/>
    <property type="evidence" value="ECO:0007669"/>
    <property type="project" value="TreeGrafter"/>
</dbReference>
<protein>
    <recommendedName>
        <fullName evidence="4">SNF2 N-terminal domain-containing protein</fullName>
    </recommendedName>
</protein>
<organism evidence="5 6">
    <name type="scientific">Austropuccinia psidii MF-1</name>
    <dbReference type="NCBI Taxonomy" id="1389203"/>
    <lineage>
        <taxon>Eukaryota</taxon>
        <taxon>Fungi</taxon>
        <taxon>Dikarya</taxon>
        <taxon>Basidiomycota</taxon>
        <taxon>Pucciniomycotina</taxon>
        <taxon>Pucciniomycetes</taxon>
        <taxon>Pucciniales</taxon>
        <taxon>Sphaerophragmiaceae</taxon>
        <taxon>Austropuccinia</taxon>
    </lineage>
</organism>
<dbReference type="InterPro" id="IPR000330">
    <property type="entry name" value="SNF2_N"/>
</dbReference>
<keyword evidence="6" id="KW-1185">Reference proteome</keyword>
<dbReference type="GO" id="GO:0006281">
    <property type="term" value="P:DNA repair"/>
    <property type="evidence" value="ECO:0007669"/>
    <property type="project" value="TreeGrafter"/>
</dbReference>
<dbReference type="AlphaFoldDB" id="A0A9Q3CEV7"/>
<dbReference type="Proteomes" id="UP000765509">
    <property type="component" value="Unassembled WGS sequence"/>
</dbReference>